<reference evidence="4 5" key="1">
    <citation type="submission" date="2020-12" db="EMBL/GenBank/DDBJ databases">
        <title>Concerted genomic and epigenomic changes stabilize Arabidopsis allopolyploids.</title>
        <authorList>
            <person name="Chen Z."/>
        </authorList>
    </citation>
    <scope>NUCLEOTIDE SEQUENCE [LARGE SCALE GENOMIC DNA]</scope>
    <source>
        <strain evidence="4">As9502</strain>
        <tissue evidence="4">Leaf</tissue>
    </source>
</reference>
<dbReference type="Proteomes" id="UP000694251">
    <property type="component" value="Chromosome 7"/>
</dbReference>
<proteinExistence type="predicted"/>
<comment type="caution">
    <text evidence="4">The sequence shown here is derived from an EMBL/GenBank/DDBJ whole genome shotgun (WGS) entry which is preliminary data.</text>
</comment>
<evidence type="ECO:0000259" key="3">
    <source>
        <dbReference type="Pfam" id="PF26133"/>
    </source>
</evidence>
<dbReference type="EMBL" id="JAEFBJ010000007">
    <property type="protein sequence ID" value="KAG7589386.1"/>
    <property type="molecule type" value="Genomic_DNA"/>
</dbReference>
<dbReference type="PANTHER" id="PTHR33018">
    <property type="entry name" value="OS10G0338966 PROTEIN-RELATED"/>
    <property type="match status" value="1"/>
</dbReference>
<protein>
    <submittedName>
        <fullName evidence="4">Putative transposase Ptta/En/Spm plant</fullName>
    </submittedName>
</protein>
<dbReference type="AlphaFoldDB" id="A0A8T2BTS1"/>
<dbReference type="Pfam" id="PF13963">
    <property type="entry name" value="Transpos_assoc"/>
    <property type="match status" value="1"/>
</dbReference>
<dbReference type="InterPro" id="IPR004252">
    <property type="entry name" value="Probable_transposase_24"/>
</dbReference>
<evidence type="ECO:0000256" key="1">
    <source>
        <dbReference type="SAM" id="MobiDB-lite"/>
    </source>
</evidence>
<sequence length="1119" mass="126898">MDRPYGLSWCPVHSGKYGLVVHGHTIRLCHKLKSFVKNSLTIDSATWHKFAILSQLINLRRRVDPAYERGATNFVRTVAAAMGDVDMIVCPCIDCRNIDRHSSSVVVAHLVTRGMDEAYKRRSDWYHHGELIPMAESESNQSQWNDEIVGLYQAAEFLDEEFAAKLEIAEGDDKKEDDFLEKIVEAETPLYPTCVNHNKLSAIVTLFRLKTKNGWSDKSFNDLLEVLPEMLPKDNVLHTSLYEVKKFLRSFDMGYQKIHACVNDCCLFRKKFKLLENCPKCNASRWKTNMLTGELKKGVPQKVLRYFPIIPRLKRMFRSEQMAKDLRWHFSNKSDDGKLRHPVDSVTWDQMNHKYPSFAAEARNLRLGLSTDGFNPFNMKNTRYSCWPVLLVNYNLPPDLCMKKENIMLTLLIPGPQQPGNSIDVYLEPLIEDLCQLWDYDHDNVERKSKRQRGPTRMKDIAKDPNTRVHVEFNSLGEPYGKGSVKMASYVGALVREHVPITFDRWTKITEEIKTLLWKSVQARFEIDEEYQKTVVLKQMGCLWRSWKSRLVTKVRQADTNQQRMKLRPKNVSPFEWRKLVKIKTSKEFKVVSDSYKERRSKQIPHTTSRKGMVRLAEDMKKESSNPSEVSRLKVWIKSRTRKDGTPVNTNAAEKIREAAEIVKSDTAASTCFDGQDSLSQLLGPDNPGRMRAMGRNMNKTKLACFQVKNKCMAEMEAKQTHLLLKVNELEDVIEKLKNQRQEPDAASNSAARSVNKRSQPKCILIDWTGNGDAIVAEGRIITSDPDELVNDCRLGPSDVKVLVDTATVPNAYLWRPALNMCTIESAIGQMIAWPASKCVNIENEQEPEDIEKLSQRTNSAMNKCKLLDLSADDVVVAEGRWQTQDRDALVNGLPLGPNAVKIFVDVVCQPETFIWRPTIDVTYLEDCLQTFVSWPVNKVVFQNPTDAIGQQSPIQKAASTQQCSGGKSAATAQKSVGTSQKTAAACQKTAPTVSKPPAEKSPPSGQESPIQQSQRPTLTAPLRRSPRKTGAEVIKENKKCKLMDISGKKQIVAEGRVNSVDPDIKVHCVRLGLNAARVWVDIVKIDDAAVWRPSDEIEYMRDALGSAIAWPMDKLVIF</sequence>
<feature type="domain" description="DUF8039" evidence="3">
    <location>
        <begin position="861"/>
        <end position="942"/>
    </location>
</feature>
<feature type="domain" description="Transposase-associated" evidence="2">
    <location>
        <begin position="59"/>
        <end position="130"/>
    </location>
</feature>
<evidence type="ECO:0000313" key="4">
    <source>
        <dbReference type="EMBL" id="KAG7589386.1"/>
    </source>
</evidence>
<evidence type="ECO:0000259" key="2">
    <source>
        <dbReference type="Pfam" id="PF13963"/>
    </source>
</evidence>
<dbReference type="Pfam" id="PF03004">
    <property type="entry name" value="Transposase_24"/>
    <property type="match status" value="1"/>
</dbReference>
<feature type="region of interest" description="Disordered" evidence="1">
    <location>
        <begin position="975"/>
        <end position="1031"/>
    </location>
</feature>
<name>A0A8T2BTS1_ARASU</name>
<accession>A0A8T2BTS1</accession>
<dbReference type="Pfam" id="PF26133">
    <property type="entry name" value="DUF8039"/>
    <property type="match status" value="2"/>
</dbReference>
<feature type="domain" description="DUF8039" evidence="3">
    <location>
        <begin position="1035"/>
        <end position="1117"/>
    </location>
</feature>
<gene>
    <name evidence="4" type="ORF">ISN44_As07g016710</name>
</gene>
<feature type="compositionally biased region" description="Polar residues" evidence="1">
    <location>
        <begin position="1004"/>
        <end position="1018"/>
    </location>
</feature>
<dbReference type="OrthoDB" id="1111607at2759"/>
<keyword evidence="5" id="KW-1185">Reference proteome</keyword>
<evidence type="ECO:0000313" key="5">
    <source>
        <dbReference type="Proteomes" id="UP000694251"/>
    </source>
</evidence>
<dbReference type="InterPro" id="IPR004242">
    <property type="entry name" value="Transposase_21"/>
</dbReference>
<organism evidence="4 5">
    <name type="scientific">Arabidopsis suecica</name>
    <name type="common">Swedish thale-cress</name>
    <name type="synonym">Cardaminopsis suecica</name>
    <dbReference type="NCBI Taxonomy" id="45249"/>
    <lineage>
        <taxon>Eukaryota</taxon>
        <taxon>Viridiplantae</taxon>
        <taxon>Streptophyta</taxon>
        <taxon>Embryophyta</taxon>
        <taxon>Tracheophyta</taxon>
        <taxon>Spermatophyta</taxon>
        <taxon>Magnoliopsida</taxon>
        <taxon>eudicotyledons</taxon>
        <taxon>Gunneridae</taxon>
        <taxon>Pentapetalae</taxon>
        <taxon>rosids</taxon>
        <taxon>malvids</taxon>
        <taxon>Brassicales</taxon>
        <taxon>Brassicaceae</taxon>
        <taxon>Camelineae</taxon>
        <taxon>Arabidopsis</taxon>
    </lineage>
</organism>
<dbReference type="Pfam" id="PF02992">
    <property type="entry name" value="Transposase_21"/>
    <property type="match status" value="1"/>
</dbReference>
<dbReference type="InterPro" id="IPR029480">
    <property type="entry name" value="Transpos_assoc"/>
</dbReference>
<dbReference type="InterPro" id="IPR058352">
    <property type="entry name" value="DUF8039"/>
</dbReference>
<dbReference type="PANTHER" id="PTHR33018:SF31">
    <property type="entry name" value="TRANSPOSASE, PTTA_EN_SPM, PLANT"/>
    <property type="match status" value="1"/>
</dbReference>